<evidence type="ECO:0000256" key="1">
    <source>
        <dbReference type="SAM" id="SignalP"/>
    </source>
</evidence>
<evidence type="ECO:0000313" key="2">
    <source>
        <dbReference type="EMBL" id="GMT27724.1"/>
    </source>
</evidence>
<sequence>MHLPAVLTLFISILHCTLPYSRPSNDVEDKDVPIYASPYEMIDFTIDYLCDEYPKMCVIGEQRLIDYKKEFLDFYLSPEEEQRQLIAGFPSRFKILNVKFQELGRITKKEFAALVEEGAERPENEFEYVMHVIVQRPAEKLILMNKSDFKKRKMSKEEIEKEVAEKQQSLFDLWHKDDDIDEL</sequence>
<protein>
    <submittedName>
        <fullName evidence="2">Uncharacterized protein</fullName>
    </submittedName>
</protein>
<evidence type="ECO:0000313" key="3">
    <source>
        <dbReference type="Proteomes" id="UP001432322"/>
    </source>
</evidence>
<feature type="signal peptide" evidence="1">
    <location>
        <begin position="1"/>
        <end position="19"/>
    </location>
</feature>
<keyword evidence="1" id="KW-0732">Signal</keyword>
<dbReference type="AlphaFoldDB" id="A0AAV5W6X9"/>
<feature type="chain" id="PRO_5043876501" evidence="1">
    <location>
        <begin position="20"/>
        <end position="183"/>
    </location>
</feature>
<organism evidence="2 3">
    <name type="scientific">Pristionchus fissidentatus</name>
    <dbReference type="NCBI Taxonomy" id="1538716"/>
    <lineage>
        <taxon>Eukaryota</taxon>
        <taxon>Metazoa</taxon>
        <taxon>Ecdysozoa</taxon>
        <taxon>Nematoda</taxon>
        <taxon>Chromadorea</taxon>
        <taxon>Rhabditida</taxon>
        <taxon>Rhabditina</taxon>
        <taxon>Diplogasteromorpha</taxon>
        <taxon>Diplogasteroidea</taxon>
        <taxon>Neodiplogasteridae</taxon>
        <taxon>Pristionchus</taxon>
    </lineage>
</organism>
<comment type="caution">
    <text evidence="2">The sequence shown here is derived from an EMBL/GenBank/DDBJ whole genome shotgun (WGS) entry which is preliminary data.</text>
</comment>
<feature type="non-terminal residue" evidence="2">
    <location>
        <position position="183"/>
    </location>
</feature>
<reference evidence="2" key="1">
    <citation type="submission" date="2023-10" db="EMBL/GenBank/DDBJ databases">
        <title>Genome assembly of Pristionchus species.</title>
        <authorList>
            <person name="Yoshida K."/>
            <person name="Sommer R.J."/>
        </authorList>
    </citation>
    <scope>NUCLEOTIDE SEQUENCE</scope>
    <source>
        <strain evidence="2">RS5133</strain>
    </source>
</reference>
<keyword evidence="3" id="KW-1185">Reference proteome</keyword>
<dbReference type="EMBL" id="BTSY01000005">
    <property type="protein sequence ID" value="GMT27724.1"/>
    <property type="molecule type" value="Genomic_DNA"/>
</dbReference>
<dbReference type="Proteomes" id="UP001432322">
    <property type="component" value="Unassembled WGS sequence"/>
</dbReference>
<accession>A0AAV5W6X9</accession>
<proteinExistence type="predicted"/>
<name>A0AAV5W6X9_9BILA</name>
<gene>
    <name evidence="2" type="ORF">PFISCL1PPCAC_19021</name>
</gene>